<dbReference type="EMBL" id="JPKY01000066">
    <property type="protein sequence ID" value="KFH43557.1"/>
    <property type="molecule type" value="Genomic_DNA"/>
</dbReference>
<proteinExistence type="inferred from homology"/>
<keyword evidence="4" id="KW-1185">Reference proteome</keyword>
<dbReference type="Pfam" id="PF07110">
    <property type="entry name" value="EthD"/>
    <property type="match status" value="1"/>
</dbReference>
<comment type="similarity">
    <text evidence="1">Belongs to the tpcK family.</text>
</comment>
<dbReference type="Proteomes" id="UP000029964">
    <property type="component" value="Unassembled WGS sequence"/>
</dbReference>
<dbReference type="OrthoDB" id="3454835at2759"/>
<evidence type="ECO:0000256" key="1">
    <source>
        <dbReference type="ARBA" id="ARBA00005986"/>
    </source>
</evidence>
<dbReference type="InterPro" id="IPR009799">
    <property type="entry name" value="EthD_dom"/>
</dbReference>
<dbReference type="GO" id="GO:0016491">
    <property type="term" value="F:oxidoreductase activity"/>
    <property type="evidence" value="ECO:0007669"/>
    <property type="project" value="InterPro"/>
</dbReference>
<name>A0A086T2H5_HAPC1</name>
<accession>A0A086T2H5</accession>
<protein>
    <recommendedName>
        <fullName evidence="2">EthD domain-containing protein</fullName>
    </recommendedName>
</protein>
<dbReference type="Gene3D" id="3.30.70.100">
    <property type="match status" value="1"/>
</dbReference>
<comment type="caution">
    <text evidence="3">The sequence shown here is derived from an EMBL/GenBank/DDBJ whole genome shotgun (WGS) entry which is preliminary data.</text>
</comment>
<evidence type="ECO:0000313" key="3">
    <source>
        <dbReference type="EMBL" id="KFH43557.1"/>
    </source>
</evidence>
<evidence type="ECO:0000259" key="2">
    <source>
        <dbReference type="Pfam" id="PF07110"/>
    </source>
</evidence>
<feature type="domain" description="EthD" evidence="2">
    <location>
        <begin position="44"/>
        <end position="136"/>
    </location>
</feature>
<reference evidence="4" key="1">
    <citation type="journal article" date="2014" name="Genome Announc.">
        <title>Genome sequence and annotation of Acremonium chrysogenum, producer of the beta-lactam antibiotic cephalosporin C.</title>
        <authorList>
            <person name="Terfehr D."/>
            <person name="Dahlmann T.A."/>
            <person name="Specht T."/>
            <person name="Zadra I."/>
            <person name="Kuernsteiner H."/>
            <person name="Kueck U."/>
        </authorList>
    </citation>
    <scope>NUCLEOTIDE SEQUENCE [LARGE SCALE GENOMIC DNA]</scope>
    <source>
        <strain evidence="4">ATCC 11550 / CBS 779.69 / DSM 880 / IAM 14645 / JCM 23072 / IMI 49137</strain>
    </source>
</reference>
<dbReference type="HOGENOM" id="CLU_115019_3_0_1"/>
<dbReference type="STRING" id="857340.A0A086T2H5"/>
<organism evidence="3 4">
    <name type="scientific">Hapsidospora chrysogenum (strain ATCC 11550 / CBS 779.69 / DSM 880 / IAM 14645 / JCM 23072 / IMI 49137)</name>
    <name type="common">Acremonium chrysogenum</name>
    <dbReference type="NCBI Taxonomy" id="857340"/>
    <lineage>
        <taxon>Eukaryota</taxon>
        <taxon>Fungi</taxon>
        <taxon>Dikarya</taxon>
        <taxon>Ascomycota</taxon>
        <taxon>Pezizomycotina</taxon>
        <taxon>Sordariomycetes</taxon>
        <taxon>Hypocreomycetidae</taxon>
        <taxon>Hypocreales</taxon>
        <taxon>Bionectriaceae</taxon>
        <taxon>Hapsidospora</taxon>
    </lineage>
</organism>
<dbReference type="AlphaFoldDB" id="A0A086T2H5"/>
<dbReference type="InterPro" id="IPR011008">
    <property type="entry name" value="Dimeric_a/b-barrel"/>
</dbReference>
<evidence type="ECO:0000313" key="4">
    <source>
        <dbReference type="Proteomes" id="UP000029964"/>
    </source>
</evidence>
<gene>
    <name evidence="3" type="ORF">ACRE_056710</name>
</gene>
<dbReference type="SUPFAM" id="SSF54909">
    <property type="entry name" value="Dimeric alpha+beta barrel"/>
    <property type="match status" value="1"/>
</dbReference>
<sequence>MPTGDRATGHQRIDHKFNFELFDYDTPVKFQPCIKMQFFFSKLPEVSWEHFSKHYAHVHSDFTVAAKSFGAHQVQRYTQQHQSPEAKARLKTLGMDLLDYDGCSTLWFRNWDDAEAFFTSPEYGALAADCAHFMDVSNGIKGMAG</sequence>